<dbReference type="InterPro" id="IPR002946">
    <property type="entry name" value="CLIC"/>
</dbReference>
<evidence type="ECO:0000313" key="21">
    <source>
        <dbReference type="Ensembl" id="ENSGALP00010021246.1"/>
    </source>
</evidence>
<comment type="subunit">
    <text evidence="18">Monomer. Interacts with TRAPPC2 and RYR2.</text>
</comment>
<dbReference type="InterPro" id="IPR053823">
    <property type="entry name" value="CLIC_N"/>
</dbReference>
<evidence type="ECO:0007829" key="23">
    <source>
        <dbReference type="PeptideAtlas" id="A0A8V0YT21"/>
    </source>
</evidence>
<evidence type="ECO:0000313" key="22">
    <source>
        <dbReference type="Proteomes" id="UP000000539"/>
    </source>
</evidence>
<keyword evidence="4" id="KW-0812">Transmembrane</keyword>
<comment type="subcellular location">
    <subcellularLocation>
        <location evidence="19">Membrane</location>
        <topology evidence="19">Single-pass membrane protein</topology>
    </subcellularLocation>
    <subcellularLocation>
        <location evidence="19">Cytoplasm</location>
    </subcellularLocation>
</comment>
<dbReference type="CDD" id="cd10298">
    <property type="entry name" value="GST_C_CLIC2"/>
    <property type="match status" value="1"/>
</dbReference>
<dbReference type="Gene3D" id="1.20.1050.10">
    <property type="match status" value="1"/>
</dbReference>
<name>A0A8V0YT21_CHICK</name>
<dbReference type="SUPFAM" id="SSF52833">
    <property type="entry name" value="Thioredoxin-like"/>
    <property type="match status" value="1"/>
</dbReference>
<evidence type="ECO:0000256" key="2">
    <source>
        <dbReference type="ARBA" id="ARBA00022448"/>
    </source>
</evidence>
<dbReference type="NCBIfam" id="TIGR00862">
    <property type="entry name" value="O-ClC"/>
    <property type="match status" value="1"/>
</dbReference>
<comment type="function">
    <text evidence="17">In the soluble state, catalyzes glutaredoxin-like thiol disulfide exchange reactions with reduced glutathione as electron donor. Displays weak glutathione peroxidase activity. Can insert into membranes and form chloride ion channels. Membrane insertion seems to be redox-regulated and may occur only under oxidizing conditions. Modulates the activity of RYR2 and inhibits calcium influx.</text>
</comment>
<dbReference type="PROSITE" id="PS50405">
    <property type="entry name" value="GST_CTER"/>
    <property type="match status" value="1"/>
</dbReference>
<reference evidence="21" key="2">
    <citation type="submission" date="2025-08" db="UniProtKB">
        <authorList>
            <consortium name="Ensembl"/>
        </authorList>
    </citation>
    <scope>IDENTIFICATION</scope>
    <source>
        <strain evidence="21">broiler</strain>
    </source>
</reference>
<keyword evidence="5 19" id="KW-0851">Voltage-gated channel</keyword>
<evidence type="ECO:0000256" key="5">
    <source>
        <dbReference type="ARBA" id="ARBA00022882"/>
    </source>
</evidence>
<comment type="domain">
    <text evidence="19">Members of this family may change from a globular, soluble state to a state where the N-terminal domain is inserted into the membrane and functions as chloride channel. A conformation change of the N-terminal domain is thought to expose hydrophobic surfaces that trigger membrane insertion.</text>
</comment>
<dbReference type="Gene3D" id="3.40.30.10">
    <property type="entry name" value="Glutaredoxin"/>
    <property type="match status" value="1"/>
</dbReference>
<gene>
    <name evidence="21" type="primary">CLIC2</name>
</gene>
<dbReference type="SUPFAM" id="SSF47616">
    <property type="entry name" value="GST C-terminal domain-like"/>
    <property type="match status" value="1"/>
</dbReference>
<dbReference type="GO" id="GO:0005254">
    <property type="term" value="F:chloride channel activity"/>
    <property type="evidence" value="ECO:0007669"/>
    <property type="project" value="UniProtKB-KW"/>
</dbReference>
<dbReference type="PRINTS" id="PR01263">
    <property type="entry name" value="INTCLCHANNEL"/>
</dbReference>
<keyword evidence="6" id="KW-1133">Transmembrane helix</keyword>
<keyword evidence="8 19" id="KW-0406">Ion transport</keyword>
<dbReference type="SFLD" id="SFLDG00358">
    <property type="entry name" value="Main_(cytGST)"/>
    <property type="match status" value="1"/>
</dbReference>
<dbReference type="GeneTree" id="ENSGT00940000161397"/>
<comment type="catalytic activity">
    <reaction evidence="16">
        <text>tert-butyl hydroperoxide + 2 glutathione = tert-butanol + glutathione disulfide + H2O</text>
        <dbReference type="Rhea" id="RHEA:69412"/>
        <dbReference type="ChEBI" id="CHEBI:15377"/>
        <dbReference type="ChEBI" id="CHEBI:45895"/>
        <dbReference type="ChEBI" id="CHEBI:57925"/>
        <dbReference type="ChEBI" id="CHEBI:58297"/>
        <dbReference type="ChEBI" id="CHEBI:64090"/>
    </reaction>
    <physiologicalReaction direction="left-to-right" evidence="16">
        <dbReference type="Rhea" id="RHEA:69413"/>
    </physiologicalReaction>
</comment>
<keyword evidence="22" id="KW-1185">Reference proteome</keyword>
<accession>A0A8V0YT21</accession>
<dbReference type="InterPro" id="IPR010987">
    <property type="entry name" value="Glutathione-S-Trfase_C-like"/>
</dbReference>
<evidence type="ECO:0000256" key="15">
    <source>
        <dbReference type="ARBA" id="ARBA00036755"/>
    </source>
</evidence>
<dbReference type="PANTHER" id="PTHR45476:SF3">
    <property type="entry name" value="CHLORIDE INTRACELLULAR CHANNEL PROTEIN"/>
    <property type="match status" value="1"/>
</dbReference>
<dbReference type="FunFam" id="3.40.30.10:FF:000069">
    <property type="entry name" value="Chloride intracellular channel 2"/>
    <property type="match status" value="1"/>
</dbReference>
<dbReference type="Pfam" id="PF13410">
    <property type="entry name" value="GST_C_2"/>
    <property type="match status" value="1"/>
</dbReference>
<evidence type="ECO:0000256" key="17">
    <source>
        <dbReference type="ARBA" id="ARBA00055840"/>
    </source>
</evidence>
<dbReference type="Pfam" id="PF22441">
    <property type="entry name" value="CLIC-like_N"/>
    <property type="match status" value="1"/>
</dbReference>
<evidence type="ECO:0000256" key="7">
    <source>
        <dbReference type="ARBA" id="ARBA00023002"/>
    </source>
</evidence>
<evidence type="ECO:0000256" key="12">
    <source>
        <dbReference type="ARBA" id="ARBA00023214"/>
    </source>
</evidence>
<keyword evidence="9" id="KW-0472">Membrane</keyword>
<evidence type="ECO:0000256" key="8">
    <source>
        <dbReference type="ARBA" id="ARBA00023065"/>
    </source>
</evidence>
<dbReference type="GO" id="GO:0005737">
    <property type="term" value="C:cytoplasm"/>
    <property type="evidence" value="ECO:0007669"/>
    <property type="project" value="UniProtKB-SubCell"/>
</dbReference>
<comment type="catalytic activity">
    <reaction evidence="15">
        <text>cumene hydroperoxide + 2 glutathione = 2-phenylpropan-2-ol + glutathione disulfide + H2O</text>
        <dbReference type="Rhea" id="RHEA:69651"/>
        <dbReference type="ChEBI" id="CHEBI:15377"/>
        <dbReference type="ChEBI" id="CHEBI:57925"/>
        <dbReference type="ChEBI" id="CHEBI:58297"/>
        <dbReference type="ChEBI" id="CHEBI:78673"/>
        <dbReference type="ChEBI" id="CHEBI:131607"/>
    </reaction>
    <physiologicalReaction direction="left-to-right" evidence="15">
        <dbReference type="Rhea" id="RHEA:69652"/>
    </physiologicalReaction>
</comment>
<evidence type="ECO:0000256" key="9">
    <source>
        <dbReference type="ARBA" id="ARBA00023136"/>
    </source>
</evidence>
<reference evidence="21" key="3">
    <citation type="submission" date="2025-09" db="UniProtKB">
        <authorList>
            <consortium name="Ensembl"/>
        </authorList>
    </citation>
    <scope>IDENTIFICATION</scope>
    <source>
        <strain evidence="21">broiler</strain>
    </source>
</reference>
<evidence type="ECO:0000256" key="13">
    <source>
        <dbReference type="ARBA" id="ARBA00023303"/>
    </source>
</evidence>
<dbReference type="InterPro" id="IPR036249">
    <property type="entry name" value="Thioredoxin-like_sf"/>
</dbReference>
<reference evidence="21" key="1">
    <citation type="submission" date="2020-11" db="EMBL/GenBank/DDBJ databases">
        <title>Gallus gallus (Chicken) genome, bGalGal1, GRCg7b, maternal haplotype autosomes + Z &amp; W.</title>
        <authorList>
            <person name="Warren W."/>
            <person name="Formenti G."/>
            <person name="Fedrigo O."/>
            <person name="Haase B."/>
            <person name="Mountcastle J."/>
            <person name="Balacco J."/>
            <person name="Tracey A."/>
            <person name="Schneider V."/>
            <person name="Okimoto R."/>
            <person name="Cheng H."/>
            <person name="Hawken R."/>
            <person name="Howe K."/>
            <person name="Jarvis E.D."/>
        </authorList>
    </citation>
    <scope>NUCLEOTIDE SEQUENCE [LARGE SCALE GENOMIC DNA]</scope>
    <source>
        <strain evidence="21">Broiler</strain>
    </source>
</reference>
<evidence type="ECO:0000256" key="16">
    <source>
        <dbReference type="ARBA" id="ARBA00049530"/>
    </source>
</evidence>
<dbReference type="CDD" id="cd03061">
    <property type="entry name" value="GST_N_CLIC"/>
    <property type="match status" value="1"/>
</dbReference>
<dbReference type="OrthoDB" id="1935530at2759"/>
<keyword evidence="13 19" id="KW-0407">Ion channel</keyword>
<comment type="similarity">
    <text evidence="1 19">Belongs to the chloride channel CLIC family.</text>
</comment>
<keyword evidence="2 19" id="KW-0813">Transport</keyword>
<evidence type="ECO:0000256" key="3">
    <source>
        <dbReference type="ARBA" id="ARBA00022490"/>
    </source>
</evidence>
<dbReference type="PANTHER" id="PTHR45476">
    <property type="entry name" value="CHLORIDE INTRACELLULAR CHANNEL PROTEIN 6-RELATED"/>
    <property type="match status" value="1"/>
</dbReference>
<dbReference type="Proteomes" id="UP000000539">
    <property type="component" value="Chromosome 4"/>
</dbReference>
<dbReference type="FunFam" id="1.20.1050.10:FF:000001">
    <property type="entry name" value="Chloride intracellular channel 2"/>
    <property type="match status" value="1"/>
</dbReference>
<evidence type="ECO:0000256" key="6">
    <source>
        <dbReference type="ARBA" id="ARBA00022989"/>
    </source>
</evidence>
<sequence>MRCPSSSTSSSSPPGFVSGQALTSLLSPQAGLDGENIGNCPFCQRLFMVLWLKGVKFNVTTVDMTRKPEELKDLAPGTNPPFLLFNRELKTDFIKIEEFLEQTLCPPTYPHLSPKYKESFDVGSDIFAKFSAYIKNSRKEANSNLEKALLREFQRLDQYLTTPLPEEIDQDSVEDITISKRKFLDGDHLTLADCNLLPKLHIIKIAAKKYRDFEIPADMTGVWRYLNNAYACDEFSHTCPADEEIVHTYASVARKMT</sequence>
<keyword evidence="11 19" id="KW-0869">Chloride channel</keyword>
<proteinExistence type="evidence at protein level"/>
<evidence type="ECO:0000256" key="11">
    <source>
        <dbReference type="ARBA" id="ARBA00023173"/>
    </source>
</evidence>
<comment type="catalytic activity">
    <reaction evidence="14">
        <text>chloride(in) = chloride(out)</text>
        <dbReference type="Rhea" id="RHEA:29823"/>
        <dbReference type="ChEBI" id="CHEBI:17996"/>
    </reaction>
</comment>
<keyword evidence="3 19" id="KW-0963">Cytoplasm</keyword>
<keyword evidence="10" id="KW-1015">Disulfide bond</keyword>
<dbReference type="GO" id="GO:0034707">
    <property type="term" value="C:chloride channel complex"/>
    <property type="evidence" value="ECO:0007669"/>
    <property type="project" value="UniProtKB-KW"/>
</dbReference>
<evidence type="ECO:0000256" key="1">
    <source>
        <dbReference type="ARBA" id="ARBA00007655"/>
    </source>
</evidence>
<dbReference type="GO" id="GO:0016491">
    <property type="term" value="F:oxidoreductase activity"/>
    <property type="evidence" value="ECO:0007669"/>
    <property type="project" value="UniProtKB-KW"/>
</dbReference>
<organism evidence="21 22">
    <name type="scientific">Gallus gallus</name>
    <name type="common">Chicken</name>
    <dbReference type="NCBI Taxonomy" id="9031"/>
    <lineage>
        <taxon>Eukaryota</taxon>
        <taxon>Metazoa</taxon>
        <taxon>Chordata</taxon>
        <taxon>Craniata</taxon>
        <taxon>Vertebrata</taxon>
        <taxon>Euteleostomi</taxon>
        <taxon>Archelosauria</taxon>
        <taxon>Archosauria</taxon>
        <taxon>Dinosauria</taxon>
        <taxon>Saurischia</taxon>
        <taxon>Theropoda</taxon>
        <taxon>Coelurosauria</taxon>
        <taxon>Aves</taxon>
        <taxon>Neognathae</taxon>
        <taxon>Galloanserae</taxon>
        <taxon>Galliformes</taxon>
        <taxon>Phasianidae</taxon>
        <taxon>Phasianinae</taxon>
        <taxon>Gallus</taxon>
    </lineage>
</organism>
<evidence type="ECO:0000256" key="4">
    <source>
        <dbReference type="ARBA" id="ARBA00022692"/>
    </source>
</evidence>
<feature type="domain" description="GST C-terminal" evidence="20">
    <location>
        <begin position="109"/>
        <end position="257"/>
    </location>
</feature>
<dbReference type="SFLD" id="SFLDS00019">
    <property type="entry name" value="Glutathione_Transferase_(cytos"/>
    <property type="match status" value="1"/>
</dbReference>
<keyword evidence="7" id="KW-0560">Oxidoreductase</keyword>
<dbReference type="InterPro" id="IPR040079">
    <property type="entry name" value="Glutathione_S-Trfase"/>
</dbReference>
<evidence type="ECO:0000256" key="18">
    <source>
        <dbReference type="ARBA" id="ARBA00063949"/>
    </source>
</evidence>
<evidence type="ECO:0000259" key="20">
    <source>
        <dbReference type="PROSITE" id="PS50405"/>
    </source>
</evidence>
<protein>
    <recommendedName>
        <fullName evidence="19">Chloride intracellular channel protein</fullName>
    </recommendedName>
</protein>
<evidence type="ECO:0000256" key="10">
    <source>
        <dbReference type="ARBA" id="ARBA00023157"/>
    </source>
</evidence>
<keyword evidence="23" id="KW-1267">Proteomics identification</keyword>
<keyword evidence="12 19" id="KW-0868">Chloride</keyword>
<evidence type="ECO:0000256" key="14">
    <source>
        <dbReference type="ARBA" id="ARBA00024167"/>
    </source>
</evidence>
<dbReference type="AlphaFoldDB" id="A0A8V0YT21"/>
<evidence type="ECO:0000256" key="19">
    <source>
        <dbReference type="RuleBase" id="RU362009"/>
    </source>
</evidence>
<dbReference type="Ensembl" id="ENSGALT00010036491.1">
    <property type="protein sequence ID" value="ENSGALP00010021246.1"/>
    <property type="gene ID" value="ENSGALG00010015145.1"/>
</dbReference>
<dbReference type="InterPro" id="IPR030253">
    <property type="entry name" value="GST_C_CLIC-2"/>
</dbReference>
<dbReference type="InterPro" id="IPR036282">
    <property type="entry name" value="Glutathione-S-Trfase_C_sf"/>
</dbReference>